<keyword evidence="10" id="KW-0472">Membrane</keyword>
<evidence type="ECO:0000256" key="6">
    <source>
        <dbReference type="ARBA" id="ARBA00022741"/>
    </source>
</evidence>
<evidence type="ECO:0000256" key="3">
    <source>
        <dbReference type="ARBA" id="ARBA00012201"/>
    </source>
</evidence>
<keyword evidence="6" id="KW-0547">Nucleotide-binding</keyword>
<keyword evidence="9" id="KW-1133">Transmembrane helix</keyword>
<dbReference type="PANTHER" id="PTHR45627">
    <property type="entry name" value="ADENYLATE CYCLASE TYPE 1"/>
    <property type="match status" value="1"/>
</dbReference>
<dbReference type="RefSeq" id="XP_017781858.1">
    <property type="nucleotide sequence ID" value="XM_017926369.1"/>
</dbReference>
<gene>
    <name evidence="14" type="primary">LOC108566473</name>
</gene>
<keyword evidence="7" id="KW-0067">ATP-binding</keyword>
<name>A0ABM1N4V8_NICVS</name>
<evidence type="ECO:0000256" key="9">
    <source>
        <dbReference type="ARBA" id="ARBA00022989"/>
    </source>
</evidence>
<comment type="catalytic activity">
    <reaction evidence="1">
        <text>ATP = 3',5'-cyclic AMP + diphosphate</text>
        <dbReference type="Rhea" id="RHEA:15389"/>
        <dbReference type="ChEBI" id="CHEBI:30616"/>
        <dbReference type="ChEBI" id="CHEBI:33019"/>
        <dbReference type="ChEBI" id="CHEBI:58165"/>
        <dbReference type="EC" id="4.6.1.1"/>
    </reaction>
</comment>
<evidence type="ECO:0000259" key="12">
    <source>
        <dbReference type="PROSITE" id="PS50125"/>
    </source>
</evidence>
<accession>A0ABM1N4V8</accession>
<evidence type="ECO:0000256" key="10">
    <source>
        <dbReference type="ARBA" id="ARBA00023136"/>
    </source>
</evidence>
<dbReference type="InterPro" id="IPR029787">
    <property type="entry name" value="Nucleotide_cyclase"/>
</dbReference>
<dbReference type="InterPro" id="IPR001054">
    <property type="entry name" value="A/G_cyclase"/>
</dbReference>
<dbReference type="EC" id="4.6.1.1" evidence="3"/>
<keyword evidence="5" id="KW-0479">Metal-binding</keyword>
<dbReference type="Proteomes" id="UP000695000">
    <property type="component" value="Unplaced"/>
</dbReference>
<dbReference type="Pfam" id="PF00211">
    <property type="entry name" value="Guanylate_cyc"/>
    <property type="match status" value="1"/>
</dbReference>
<evidence type="ECO:0000256" key="2">
    <source>
        <dbReference type="ARBA" id="ARBA00004141"/>
    </source>
</evidence>
<comment type="subcellular location">
    <subcellularLocation>
        <location evidence="2">Membrane</location>
        <topology evidence="2">Multi-pass membrane protein</topology>
    </subcellularLocation>
</comment>
<sequence length="57" mass="6301">MIEIIKRVRKSRKLDINMRIGIHSGSILSGIIGIAKWQSKAKDVHIANKFESTASPG</sequence>
<keyword evidence="4" id="KW-0812">Transmembrane</keyword>
<keyword evidence="8" id="KW-0460">Magnesium</keyword>
<dbReference type="PROSITE" id="PS50125">
    <property type="entry name" value="GUANYLATE_CYCLASE_2"/>
    <property type="match status" value="1"/>
</dbReference>
<feature type="domain" description="Guanylate cyclase" evidence="12">
    <location>
        <begin position="1"/>
        <end position="51"/>
    </location>
</feature>
<dbReference type="GeneID" id="108566473"/>
<evidence type="ECO:0000256" key="8">
    <source>
        <dbReference type="ARBA" id="ARBA00022842"/>
    </source>
</evidence>
<dbReference type="PANTHER" id="PTHR45627:SF23">
    <property type="entry name" value="AT30656P-RELATED"/>
    <property type="match status" value="1"/>
</dbReference>
<dbReference type="SUPFAM" id="SSF55073">
    <property type="entry name" value="Nucleotide cyclase"/>
    <property type="match status" value="1"/>
</dbReference>
<keyword evidence="11" id="KW-0456">Lyase</keyword>
<evidence type="ECO:0000313" key="13">
    <source>
        <dbReference type="Proteomes" id="UP000695000"/>
    </source>
</evidence>
<keyword evidence="13" id="KW-1185">Reference proteome</keyword>
<proteinExistence type="predicted"/>
<evidence type="ECO:0000256" key="1">
    <source>
        <dbReference type="ARBA" id="ARBA00001593"/>
    </source>
</evidence>
<protein>
    <recommendedName>
        <fullName evidence="3">adenylate cyclase</fullName>
        <ecNumber evidence="3">4.6.1.1</ecNumber>
    </recommendedName>
</protein>
<evidence type="ECO:0000256" key="11">
    <source>
        <dbReference type="ARBA" id="ARBA00023239"/>
    </source>
</evidence>
<dbReference type="Gene3D" id="3.30.70.1230">
    <property type="entry name" value="Nucleotide cyclase"/>
    <property type="match status" value="1"/>
</dbReference>
<evidence type="ECO:0000256" key="7">
    <source>
        <dbReference type="ARBA" id="ARBA00022840"/>
    </source>
</evidence>
<organism evidence="13 14">
    <name type="scientific">Nicrophorus vespilloides</name>
    <name type="common">Boreal carrion beetle</name>
    <dbReference type="NCBI Taxonomy" id="110193"/>
    <lineage>
        <taxon>Eukaryota</taxon>
        <taxon>Metazoa</taxon>
        <taxon>Ecdysozoa</taxon>
        <taxon>Arthropoda</taxon>
        <taxon>Hexapoda</taxon>
        <taxon>Insecta</taxon>
        <taxon>Pterygota</taxon>
        <taxon>Neoptera</taxon>
        <taxon>Endopterygota</taxon>
        <taxon>Coleoptera</taxon>
        <taxon>Polyphaga</taxon>
        <taxon>Staphyliniformia</taxon>
        <taxon>Silphidae</taxon>
        <taxon>Nicrophorinae</taxon>
        <taxon>Nicrophorus</taxon>
    </lineage>
</organism>
<evidence type="ECO:0000256" key="4">
    <source>
        <dbReference type="ARBA" id="ARBA00022692"/>
    </source>
</evidence>
<evidence type="ECO:0000313" key="14">
    <source>
        <dbReference type="RefSeq" id="XP_017781858.1"/>
    </source>
</evidence>
<reference evidence="14" key="1">
    <citation type="submission" date="2025-08" db="UniProtKB">
        <authorList>
            <consortium name="RefSeq"/>
        </authorList>
    </citation>
    <scope>IDENTIFICATION</scope>
    <source>
        <tissue evidence="14">Whole Larva</tissue>
    </source>
</reference>
<evidence type="ECO:0000256" key="5">
    <source>
        <dbReference type="ARBA" id="ARBA00022723"/>
    </source>
</evidence>